<feature type="transmembrane region" description="Helical" evidence="1">
    <location>
        <begin position="32"/>
        <end position="58"/>
    </location>
</feature>
<feature type="non-terminal residue" evidence="2">
    <location>
        <position position="182"/>
    </location>
</feature>
<protein>
    <submittedName>
        <fullName evidence="2">Uncharacterized protein</fullName>
    </submittedName>
</protein>
<comment type="caution">
    <text evidence="2">The sequence shown here is derived from an EMBL/GenBank/DDBJ whole genome shotgun (WGS) entry which is preliminary data.</text>
</comment>
<keyword evidence="1" id="KW-1133">Transmembrane helix</keyword>
<gene>
    <name evidence="2" type="ORF">OBE_09490</name>
</gene>
<organism evidence="2">
    <name type="scientific">human gut metagenome</name>
    <dbReference type="NCBI Taxonomy" id="408170"/>
    <lineage>
        <taxon>unclassified sequences</taxon>
        <taxon>metagenomes</taxon>
        <taxon>organismal metagenomes</taxon>
    </lineage>
</organism>
<feature type="transmembrane region" description="Helical" evidence="1">
    <location>
        <begin position="89"/>
        <end position="116"/>
    </location>
</feature>
<proteinExistence type="predicted"/>
<evidence type="ECO:0000313" key="2">
    <source>
        <dbReference type="EMBL" id="EKC59459.1"/>
    </source>
</evidence>
<evidence type="ECO:0000256" key="1">
    <source>
        <dbReference type="SAM" id="Phobius"/>
    </source>
</evidence>
<dbReference type="EMBL" id="AJWZ01006548">
    <property type="protein sequence ID" value="EKC59459.1"/>
    <property type="molecule type" value="Genomic_DNA"/>
</dbReference>
<dbReference type="AlphaFoldDB" id="K1SVN1"/>
<sequence length="182" mass="19489">GVLVGAPFLIGKLLGAYPDLGAVGKGFLSVGIVWLVSSIAEFLIYTPMLGAGGGYLAFITGNLINMKIPCAVNARDMVGAKTGTPENEIISTISIATSSLVTILVLALGVLLMVPLQPVLQSEVLQPAFENVVPALFGAMAYKYYRQKYEDRRIAADPYESAVYSGAVTDWLHQLYDRSVRC</sequence>
<reference evidence="2" key="1">
    <citation type="journal article" date="2013" name="Environ. Microbiol.">
        <title>Microbiota from the distal guts of lean and obese adolescents exhibit partial functional redundancy besides clear differences in community structure.</title>
        <authorList>
            <person name="Ferrer M."/>
            <person name="Ruiz A."/>
            <person name="Lanza F."/>
            <person name="Haange S.B."/>
            <person name="Oberbach A."/>
            <person name="Till H."/>
            <person name="Bargiela R."/>
            <person name="Campoy C."/>
            <person name="Segura M.T."/>
            <person name="Richter M."/>
            <person name="von Bergen M."/>
            <person name="Seifert J."/>
            <person name="Suarez A."/>
        </authorList>
    </citation>
    <scope>NUCLEOTIDE SEQUENCE</scope>
</reference>
<name>K1SVN1_9ZZZZ</name>
<keyword evidence="1" id="KW-0472">Membrane</keyword>
<accession>K1SVN1</accession>
<feature type="non-terminal residue" evidence="2">
    <location>
        <position position="1"/>
    </location>
</feature>
<keyword evidence="1" id="KW-0812">Transmembrane</keyword>